<feature type="transmembrane region" description="Helical" evidence="7">
    <location>
        <begin position="37"/>
        <end position="60"/>
    </location>
</feature>
<keyword evidence="5 7" id="KW-0975">Bacterial flagellum</keyword>
<dbReference type="InterPro" id="IPR052205">
    <property type="entry name" value="FliO/MopB"/>
</dbReference>
<evidence type="ECO:0000313" key="10">
    <source>
        <dbReference type="Proteomes" id="UP000282818"/>
    </source>
</evidence>
<name>A0A437Q6W8_9GAMM</name>
<keyword evidence="8" id="KW-0732">Signal</keyword>
<evidence type="ECO:0000313" key="9">
    <source>
        <dbReference type="EMBL" id="RVU30272.1"/>
    </source>
</evidence>
<comment type="similarity">
    <text evidence="6 7">Belongs to the FliO/MopB family.</text>
</comment>
<protein>
    <recommendedName>
        <fullName evidence="7">Flagellar protein</fullName>
    </recommendedName>
</protein>
<evidence type="ECO:0000256" key="6">
    <source>
        <dbReference type="ARBA" id="ARBA00037937"/>
    </source>
</evidence>
<keyword evidence="10" id="KW-1185">Reference proteome</keyword>
<keyword evidence="9" id="KW-0282">Flagellum</keyword>
<dbReference type="AlphaFoldDB" id="A0A437Q6W8"/>
<dbReference type="GO" id="GO:0009425">
    <property type="term" value="C:bacterial-type flagellum basal body"/>
    <property type="evidence" value="ECO:0007669"/>
    <property type="project" value="UniProtKB-SubCell"/>
</dbReference>
<keyword evidence="4 7" id="KW-0472">Membrane</keyword>
<dbReference type="EMBL" id="SACQ01000005">
    <property type="protein sequence ID" value="RVU30272.1"/>
    <property type="molecule type" value="Genomic_DNA"/>
</dbReference>
<feature type="chain" id="PRO_5019196574" description="Flagellar protein" evidence="8">
    <location>
        <begin position="22"/>
        <end position="140"/>
    </location>
</feature>
<gene>
    <name evidence="9" type="primary">fliO</name>
    <name evidence="9" type="ORF">EOE65_11525</name>
</gene>
<evidence type="ECO:0000256" key="1">
    <source>
        <dbReference type="ARBA" id="ARBA00022475"/>
    </source>
</evidence>
<dbReference type="Pfam" id="PF04347">
    <property type="entry name" value="FliO"/>
    <property type="match status" value="1"/>
</dbReference>
<dbReference type="PANTHER" id="PTHR38766">
    <property type="entry name" value="FLAGELLAR PROTEIN FLIO"/>
    <property type="match status" value="1"/>
</dbReference>
<dbReference type="InterPro" id="IPR022781">
    <property type="entry name" value="Flagellar_biosynth_FliO"/>
</dbReference>
<evidence type="ECO:0000256" key="2">
    <source>
        <dbReference type="ARBA" id="ARBA00022692"/>
    </source>
</evidence>
<evidence type="ECO:0000256" key="5">
    <source>
        <dbReference type="ARBA" id="ARBA00023143"/>
    </source>
</evidence>
<comment type="caution">
    <text evidence="9">The sequence shown here is derived from an EMBL/GenBank/DDBJ whole genome shotgun (WGS) entry which is preliminary data.</text>
</comment>
<organism evidence="9 10">
    <name type="scientific">Neptunomonas marina</name>
    <dbReference type="NCBI Taxonomy" id="1815562"/>
    <lineage>
        <taxon>Bacteria</taxon>
        <taxon>Pseudomonadati</taxon>
        <taxon>Pseudomonadota</taxon>
        <taxon>Gammaproteobacteria</taxon>
        <taxon>Oceanospirillales</taxon>
        <taxon>Oceanospirillaceae</taxon>
        <taxon>Neptunomonas</taxon>
    </lineage>
</organism>
<keyword evidence="9" id="KW-0969">Cilium</keyword>
<evidence type="ECO:0000256" key="4">
    <source>
        <dbReference type="ARBA" id="ARBA00023136"/>
    </source>
</evidence>
<proteinExistence type="inferred from homology"/>
<keyword evidence="9" id="KW-0966">Cell projection</keyword>
<dbReference type="GO" id="GO:0005886">
    <property type="term" value="C:plasma membrane"/>
    <property type="evidence" value="ECO:0007669"/>
    <property type="project" value="UniProtKB-SubCell"/>
</dbReference>
<evidence type="ECO:0000256" key="8">
    <source>
        <dbReference type="SAM" id="SignalP"/>
    </source>
</evidence>
<reference evidence="9 10" key="1">
    <citation type="submission" date="2019-01" db="EMBL/GenBank/DDBJ databases">
        <authorList>
            <person name="Chen W.-M."/>
        </authorList>
    </citation>
    <scope>NUCLEOTIDE SEQUENCE [LARGE SCALE GENOMIC DNA]</scope>
    <source>
        <strain evidence="9 10">HPM-16</strain>
    </source>
</reference>
<dbReference type="RefSeq" id="WP_127694468.1">
    <property type="nucleotide sequence ID" value="NZ_SACQ01000005.1"/>
</dbReference>
<dbReference type="NCBIfam" id="TIGR03500">
    <property type="entry name" value="FliO_TIGR"/>
    <property type="match status" value="1"/>
</dbReference>
<evidence type="ECO:0000256" key="3">
    <source>
        <dbReference type="ARBA" id="ARBA00022989"/>
    </source>
</evidence>
<accession>A0A437Q6W8</accession>
<keyword evidence="1 7" id="KW-1003">Cell membrane</keyword>
<dbReference type="Proteomes" id="UP000282818">
    <property type="component" value="Unassembled WGS sequence"/>
</dbReference>
<sequence>MRAFKRFIASLGALGSTAVLAAEQPTLAKGQEVLTGSSIAQVVLALGVVLAAIFLLAWLAKRINGVHAAHQQMKVVATLAVGTRERVMLVQVGEKQVLLGVTAGSISHLASYDEPVIPQDTPKEAFAVSLRQAMQREDKP</sequence>
<feature type="signal peptide" evidence="8">
    <location>
        <begin position="1"/>
        <end position="21"/>
    </location>
</feature>
<dbReference type="GO" id="GO:0044781">
    <property type="term" value="P:bacterial-type flagellum organization"/>
    <property type="evidence" value="ECO:0007669"/>
    <property type="project" value="UniProtKB-UniRule"/>
</dbReference>
<dbReference type="PANTHER" id="PTHR38766:SF1">
    <property type="entry name" value="FLAGELLAR PROTEIN FLIO"/>
    <property type="match status" value="1"/>
</dbReference>
<keyword evidence="2 7" id="KW-0812">Transmembrane</keyword>
<evidence type="ECO:0000256" key="7">
    <source>
        <dbReference type="RuleBase" id="RU362064"/>
    </source>
</evidence>
<keyword evidence="3 7" id="KW-1133">Transmembrane helix</keyword>
<comment type="subcellular location">
    <subcellularLocation>
        <location evidence="7">Cell membrane</location>
    </subcellularLocation>
    <subcellularLocation>
        <location evidence="7">Bacterial flagellum basal body</location>
    </subcellularLocation>
</comment>